<evidence type="ECO:0000313" key="1">
    <source>
        <dbReference type="EMBL" id="KAI0063886.1"/>
    </source>
</evidence>
<name>A0ACB8T6V8_9AGAM</name>
<keyword evidence="2" id="KW-1185">Reference proteome</keyword>
<accession>A0ACB8T6V8</accession>
<sequence length="566" mass="63469">MLDDSSDATNTGWTTDEDRLLSDTIPHFFPSFEDQFRTASETQRPGNSFQLEFDSRRECLPDARWPLYDTHGTSTWRENSTSSTATWMRQSNGALLGNKVETVGAVIRGGYPHATLYDVQLPEHTLTSQGHHGNDLRNGTIRDPLPTLNPLLSSADVHYGDVTKEKSFQAGLGSIGTQMSIGNAGRWVFPENDFISPSKDPARNPVNTEFNLRNDISVHKITPTFKCDPPYPTGPCIPTIDGVHQEMIVRWLDTNIQPYEVENYCYKIPQSGVEKRGKALVAGKVRNALLWGPLAHRGQHLQAGDVWVKTSQPPTVSVSQGEGVWVEWLGNDHAEDVKHPLLPDRRLWFSFNGEFGWIKDSCLVTKRSLWRRTLQGSGEYMHRHGRVDHTGRPVQLTVEDVVSIMDIARVDRRVQVKNRTARLRFACNRCRQSKVRPHASTIEFRVRRVWGENGGGHKDEQEMDLCDGRTTPETCIIVSLAAKTKTPDEETGNYGKAYYSQVVVELSGVPLMRTSALLGVRVNGTGGLRRPRTCVGVSTTCRRSCHPLGDEFANRSPNCPYLVTHE</sequence>
<organism evidence="1 2">
    <name type="scientific">Artomyces pyxidatus</name>
    <dbReference type="NCBI Taxonomy" id="48021"/>
    <lineage>
        <taxon>Eukaryota</taxon>
        <taxon>Fungi</taxon>
        <taxon>Dikarya</taxon>
        <taxon>Basidiomycota</taxon>
        <taxon>Agaricomycotina</taxon>
        <taxon>Agaricomycetes</taxon>
        <taxon>Russulales</taxon>
        <taxon>Auriscalpiaceae</taxon>
        <taxon>Artomyces</taxon>
    </lineage>
</organism>
<evidence type="ECO:0000313" key="2">
    <source>
        <dbReference type="Proteomes" id="UP000814140"/>
    </source>
</evidence>
<reference evidence="1" key="2">
    <citation type="journal article" date="2022" name="New Phytol.">
        <title>Evolutionary transition to the ectomycorrhizal habit in the genomes of a hyperdiverse lineage of mushroom-forming fungi.</title>
        <authorList>
            <person name="Looney B."/>
            <person name="Miyauchi S."/>
            <person name="Morin E."/>
            <person name="Drula E."/>
            <person name="Courty P.E."/>
            <person name="Kohler A."/>
            <person name="Kuo A."/>
            <person name="LaButti K."/>
            <person name="Pangilinan J."/>
            <person name="Lipzen A."/>
            <person name="Riley R."/>
            <person name="Andreopoulos W."/>
            <person name="He G."/>
            <person name="Johnson J."/>
            <person name="Nolan M."/>
            <person name="Tritt A."/>
            <person name="Barry K.W."/>
            <person name="Grigoriev I.V."/>
            <person name="Nagy L.G."/>
            <person name="Hibbett D."/>
            <person name="Henrissat B."/>
            <person name="Matheny P.B."/>
            <person name="Labbe J."/>
            <person name="Martin F.M."/>
        </authorList>
    </citation>
    <scope>NUCLEOTIDE SEQUENCE</scope>
    <source>
        <strain evidence="1">HHB10654</strain>
    </source>
</reference>
<gene>
    <name evidence="1" type="ORF">BV25DRAFT_1837430</name>
</gene>
<dbReference type="EMBL" id="MU277201">
    <property type="protein sequence ID" value="KAI0063886.1"/>
    <property type="molecule type" value="Genomic_DNA"/>
</dbReference>
<reference evidence="1" key="1">
    <citation type="submission" date="2021-03" db="EMBL/GenBank/DDBJ databases">
        <authorList>
            <consortium name="DOE Joint Genome Institute"/>
            <person name="Ahrendt S."/>
            <person name="Looney B.P."/>
            <person name="Miyauchi S."/>
            <person name="Morin E."/>
            <person name="Drula E."/>
            <person name="Courty P.E."/>
            <person name="Chicoki N."/>
            <person name="Fauchery L."/>
            <person name="Kohler A."/>
            <person name="Kuo A."/>
            <person name="Labutti K."/>
            <person name="Pangilinan J."/>
            <person name="Lipzen A."/>
            <person name="Riley R."/>
            <person name="Andreopoulos W."/>
            <person name="He G."/>
            <person name="Johnson J."/>
            <person name="Barry K.W."/>
            <person name="Grigoriev I.V."/>
            <person name="Nagy L."/>
            <person name="Hibbett D."/>
            <person name="Henrissat B."/>
            <person name="Matheny P.B."/>
            <person name="Labbe J."/>
            <person name="Martin F."/>
        </authorList>
    </citation>
    <scope>NUCLEOTIDE SEQUENCE</scope>
    <source>
        <strain evidence="1">HHB10654</strain>
    </source>
</reference>
<protein>
    <submittedName>
        <fullName evidence="1">Uncharacterized protein</fullName>
    </submittedName>
</protein>
<proteinExistence type="predicted"/>
<dbReference type="Proteomes" id="UP000814140">
    <property type="component" value="Unassembled WGS sequence"/>
</dbReference>
<comment type="caution">
    <text evidence="1">The sequence shown here is derived from an EMBL/GenBank/DDBJ whole genome shotgun (WGS) entry which is preliminary data.</text>
</comment>